<accession>A0ABQ5YF84</accession>
<reference evidence="3" key="1">
    <citation type="journal article" date="2019" name="Int. J. Syst. Evol. Microbiol.">
        <title>The Global Catalogue of Microorganisms (GCM) 10K type strain sequencing project: providing services to taxonomists for standard genome sequencing and annotation.</title>
        <authorList>
            <consortium name="The Broad Institute Genomics Platform"/>
            <consortium name="The Broad Institute Genome Sequencing Center for Infectious Disease"/>
            <person name="Wu L."/>
            <person name="Ma J."/>
        </authorList>
    </citation>
    <scope>NUCLEOTIDE SEQUENCE [LARGE SCALE GENOMIC DNA]</scope>
    <source>
        <strain evidence="3">NBRC 110044</strain>
    </source>
</reference>
<dbReference type="SUPFAM" id="SSF54913">
    <property type="entry name" value="GlnB-like"/>
    <property type="match status" value="1"/>
</dbReference>
<dbReference type="InterPro" id="IPR004323">
    <property type="entry name" value="Ion_tolerance_CutA"/>
</dbReference>
<name>A0ABQ5YF84_9NEIS</name>
<dbReference type="Gene3D" id="3.30.70.120">
    <property type="match status" value="1"/>
</dbReference>
<gene>
    <name evidence="2" type="primary">cutA</name>
    <name evidence="2" type="ORF">GCM10007907_24420</name>
</gene>
<evidence type="ECO:0000313" key="2">
    <source>
        <dbReference type="EMBL" id="GLR13652.1"/>
    </source>
</evidence>
<comment type="similarity">
    <text evidence="1">Belongs to the CutA family.</text>
</comment>
<protein>
    <submittedName>
        <fullName evidence="2">Divalent cation tolerance protein</fullName>
    </submittedName>
</protein>
<evidence type="ECO:0000313" key="3">
    <source>
        <dbReference type="Proteomes" id="UP001156706"/>
    </source>
</evidence>
<dbReference type="InterPro" id="IPR011322">
    <property type="entry name" value="N-reg_PII-like_a/b"/>
</dbReference>
<keyword evidence="3" id="KW-1185">Reference proteome</keyword>
<sequence length="101" mass="10762">MVLCNAPDAGCAKQLAEALITRQLAACVNLLAPATSLYRWEGRLETATEIPMLIKTTAEAYPALEATLQELHPYDTPEIIALPVVAGLPAYLGWVAAEVVA</sequence>
<dbReference type="PANTHER" id="PTHR23419">
    <property type="entry name" value="DIVALENT CATION TOLERANCE CUTA-RELATED"/>
    <property type="match status" value="1"/>
</dbReference>
<dbReference type="Pfam" id="PF03091">
    <property type="entry name" value="CutA1"/>
    <property type="match status" value="1"/>
</dbReference>
<proteinExistence type="inferred from homology"/>
<organism evidence="2 3">
    <name type="scientific">Chitinimonas prasina</name>
    <dbReference type="NCBI Taxonomy" id="1434937"/>
    <lineage>
        <taxon>Bacteria</taxon>
        <taxon>Pseudomonadati</taxon>
        <taxon>Pseudomonadota</taxon>
        <taxon>Betaproteobacteria</taxon>
        <taxon>Neisseriales</taxon>
        <taxon>Chitinibacteraceae</taxon>
        <taxon>Chitinimonas</taxon>
    </lineage>
</organism>
<dbReference type="InterPro" id="IPR015867">
    <property type="entry name" value="N-reg_PII/ATP_PRibTrfase_C"/>
</dbReference>
<evidence type="ECO:0000256" key="1">
    <source>
        <dbReference type="ARBA" id="ARBA00010169"/>
    </source>
</evidence>
<dbReference type="Proteomes" id="UP001156706">
    <property type="component" value="Unassembled WGS sequence"/>
</dbReference>
<dbReference type="EMBL" id="BSOG01000002">
    <property type="protein sequence ID" value="GLR13652.1"/>
    <property type="molecule type" value="Genomic_DNA"/>
</dbReference>
<dbReference type="PANTHER" id="PTHR23419:SF8">
    <property type="entry name" value="FI09726P"/>
    <property type="match status" value="1"/>
</dbReference>
<comment type="caution">
    <text evidence="2">The sequence shown here is derived from an EMBL/GenBank/DDBJ whole genome shotgun (WGS) entry which is preliminary data.</text>
</comment>